<evidence type="ECO:0000256" key="6">
    <source>
        <dbReference type="ARBA" id="ARBA00048019"/>
    </source>
</evidence>
<evidence type="ECO:0000256" key="5">
    <source>
        <dbReference type="ARBA" id="ARBA00022679"/>
    </source>
</evidence>
<dbReference type="SUPFAM" id="SSF51569">
    <property type="entry name" value="Aldolase"/>
    <property type="match status" value="1"/>
</dbReference>
<dbReference type="Pfam" id="PF00682">
    <property type="entry name" value="HMGL-like"/>
    <property type="match status" value="1"/>
</dbReference>
<evidence type="ECO:0000256" key="8">
    <source>
        <dbReference type="RuleBase" id="RU367143"/>
    </source>
</evidence>
<dbReference type="Proteomes" id="UP000324065">
    <property type="component" value="Unassembled WGS sequence"/>
</dbReference>
<dbReference type="OrthoDB" id="9803573at2"/>
<organism evidence="10 11">
    <name type="scientific">Roseospira marina</name>
    <dbReference type="NCBI Taxonomy" id="140057"/>
    <lineage>
        <taxon>Bacteria</taxon>
        <taxon>Pseudomonadati</taxon>
        <taxon>Pseudomonadota</taxon>
        <taxon>Alphaproteobacteria</taxon>
        <taxon>Rhodospirillales</taxon>
        <taxon>Rhodospirillaceae</taxon>
        <taxon>Roseospira</taxon>
    </lineage>
</organism>
<dbReference type="InterPro" id="IPR054691">
    <property type="entry name" value="LeuA/HCS_post-cat"/>
</dbReference>
<dbReference type="PROSITE" id="PS00816">
    <property type="entry name" value="AIPM_HOMOCIT_SYNTH_2"/>
    <property type="match status" value="1"/>
</dbReference>
<proteinExistence type="inferred from homology"/>
<comment type="similarity">
    <text evidence="2 7">Belongs to the alpha-IPM synthase/homocitrate synthase family.</text>
</comment>
<evidence type="ECO:0000256" key="7">
    <source>
        <dbReference type="RuleBase" id="RU003523"/>
    </source>
</evidence>
<evidence type="ECO:0000256" key="4">
    <source>
        <dbReference type="ARBA" id="ARBA00020735"/>
    </source>
</evidence>
<dbReference type="InterPro" id="IPR013477">
    <property type="entry name" value="NifV/FrbC"/>
</dbReference>
<name>A0A5M6IHC0_9PROT</name>
<keyword evidence="10" id="KW-0012">Acyltransferase</keyword>
<dbReference type="PROSITE" id="PS00815">
    <property type="entry name" value="AIPM_HOMOCIT_SYNTH_1"/>
    <property type="match status" value="1"/>
</dbReference>
<evidence type="ECO:0000256" key="3">
    <source>
        <dbReference type="ARBA" id="ARBA00012974"/>
    </source>
</evidence>
<dbReference type="EMBL" id="VWPJ01000001">
    <property type="protein sequence ID" value="KAA5607700.1"/>
    <property type="molecule type" value="Genomic_DNA"/>
</dbReference>
<dbReference type="Pfam" id="PF22617">
    <property type="entry name" value="HCS_D2"/>
    <property type="match status" value="1"/>
</dbReference>
<comment type="catalytic activity">
    <reaction evidence="6 8">
        <text>acetyl-CoA + 2-oxoglutarate + H2O = (2R)-homocitrate + CoA + H(+)</text>
        <dbReference type="Rhea" id="RHEA:12929"/>
        <dbReference type="ChEBI" id="CHEBI:15377"/>
        <dbReference type="ChEBI" id="CHEBI:15378"/>
        <dbReference type="ChEBI" id="CHEBI:16810"/>
        <dbReference type="ChEBI" id="CHEBI:57287"/>
        <dbReference type="ChEBI" id="CHEBI:57288"/>
        <dbReference type="ChEBI" id="CHEBI:58884"/>
        <dbReference type="EC" id="2.3.3.14"/>
    </reaction>
</comment>
<dbReference type="GO" id="GO:0004410">
    <property type="term" value="F:homocitrate synthase activity"/>
    <property type="evidence" value="ECO:0007669"/>
    <property type="project" value="UniProtKB-UniRule"/>
</dbReference>
<gene>
    <name evidence="10" type="primary">nifV</name>
    <name evidence="10" type="ORF">F1188_02330</name>
</gene>
<keyword evidence="5 7" id="KW-0808">Transferase</keyword>
<dbReference type="InterPro" id="IPR013785">
    <property type="entry name" value="Aldolase_TIM"/>
</dbReference>
<dbReference type="InterPro" id="IPR002034">
    <property type="entry name" value="AIPM/Hcit_synth_CS"/>
</dbReference>
<keyword evidence="11" id="KW-1185">Reference proteome</keyword>
<sequence>MLPTPVVLTDTTLRDGEQTAGVAFTRAEKLAIARALDDAGVPELEVGIPAMGAEEQDDIRAIVALRLRAMPFVWCRLTDADIDAGLACGVSMLHVSTPVSDLQIKGKLGRSRAWVLKTLDRLVRKARDAGVTVSVGGEDSSRADPAFIAQVVETVERAGARRFRFADTLGLLDPFAARQAFANLRATTDLELEIHAHDDLGLAVANSLAAVLGGATHVSTTVAGLGERAGNAALEDVAVALNSLYGRPTGVVASRLSALAELVAEAAERPLPVGKSVVGAGVFRHESGIHVQGLLRDPVTYTGLDPAQLGRSHQFVVGKHSGAASLTHACKALGLTLASGQATRMVALLRAHYRHTKRAPDSTDLHTWYAVTRASDSAMVTSDILPLAPAPCRPVHAPLATEMLS</sequence>
<evidence type="ECO:0000259" key="9">
    <source>
        <dbReference type="PROSITE" id="PS50991"/>
    </source>
</evidence>
<dbReference type="AlphaFoldDB" id="A0A5M6IHC0"/>
<comment type="caution">
    <text evidence="10">The sequence shown here is derived from an EMBL/GenBank/DDBJ whole genome shotgun (WGS) entry which is preliminary data.</text>
</comment>
<protein>
    <recommendedName>
        <fullName evidence="4 8">Homocitrate synthase</fullName>
        <ecNumber evidence="3 8">2.3.3.14</ecNumber>
    </recommendedName>
</protein>
<dbReference type="Gene3D" id="1.10.238.260">
    <property type="match status" value="1"/>
</dbReference>
<dbReference type="EC" id="2.3.3.14" evidence="3 8"/>
<comment type="function">
    <text evidence="1 8">This protein is a Fe-Mo-cofactor biosynthetic component.</text>
</comment>
<dbReference type="NCBIfam" id="TIGR02660">
    <property type="entry name" value="nifV_homocitr"/>
    <property type="match status" value="1"/>
</dbReference>
<feature type="domain" description="Pyruvate carboxyltransferase" evidence="9">
    <location>
        <begin position="6"/>
        <end position="257"/>
    </location>
</feature>
<dbReference type="GO" id="GO:0019752">
    <property type="term" value="P:carboxylic acid metabolic process"/>
    <property type="evidence" value="ECO:0007669"/>
    <property type="project" value="UniProtKB-UniRule"/>
</dbReference>
<dbReference type="CDD" id="cd07939">
    <property type="entry name" value="DRE_TIM_NifV"/>
    <property type="match status" value="1"/>
</dbReference>
<dbReference type="PANTHER" id="PTHR42880:SF1">
    <property type="entry name" value="ISOPROPYLMALATE_HOMOCITRATE_CITRAMALATE SYNTHASE FAMILY PROTEIN"/>
    <property type="match status" value="1"/>
</dbReference>
<reference evidence="10 11" key="1">
    <citation type="submission" date="2019-09" db="EMBL/GenBank/DDBJ databases">
        <title>Genome sequence of Roseospira marina, one of the more divergent members of the non-sulfur purple photosynthetic bacterial family, the Rhodospirillaceae.</title>
        <authorList>
            <person name="Meyer T."/>
            <person name="Kyndt J."/>
        </authorList>
    </citation>
    <scope>NUCLEOTIDE SEQUENCE [LARGE SCALE GENOMIC DNA]</scope>
    <source>
        <strain evidence="10 11">DSM 15113</strain>
    </source>
</reference>
<keyword evidence="8" id="KW-0535">Nitrogen fixation</keyword>
<dbReference type="PROSITE" id="PS50991">
    <property type="entry name" value="PYR_CT"/>
    <property type="match status" value="1"/>
</dbReference>
<evidence type="ECO:0000313" key="11">
    <source>
        <dbReference type="Proteomes" id="UP000324065"/>
    </source>
</evidence>
<dbReference type="PANTHER" id="PTHR42880">
    <property type="entry name" value="HOMOCITRATE SYNTHASE"/>
    <property type="match status" value="1"/>
</dbReference>
<evidence type="ECO:0000256" key="2">
    <source>
        <dbReference type="ARBA" id="ARBA00006154"/>
    </source>
</evidence>
<evidence type="ECO:0000256" key="1">
    <source>
        <dbReference type="ARBA" id="ARBA00003050"/>
    </source>
</evidence>
<accession>A0A5M6IHC0</accession>
<dbReference type="InterPro" id="IPR000891">
    <property type="entry name" value="PYR_CT"/>
</dbReference>
<evidence type="ECO:0000313" key="10">
    <source>
        <dbReference type="EMBL" id="KAA5607700.1"/>
    </source>
</evidence>
<dbReference type="GO" id="GO:0009399">
    <property type="term" value="P:nitrogen fixation"/>
    <property type="evidence" value="ECO:0007669"/>
    <property type="project" value="UniProtKB-UniRule"/>
</dbReference>
<dbReference type="Gene3D" id="3.20.20.70">
    <property type="entry name" value="Aldolase class I"/>
    <property type="match status" value="1"/>
</dbReference>